<keyword evidence="4 7" id="KW-0812">Transmembrane</keyword>
<dbReference type="Pfam" id="PF00528">
    <property type="entry name" value="BPD_transp_1"/>
    <property type="match status" value="1"/>
</dbReference>
<keyword evidence="6 7" id="KW-0472">Membrane</keyword>
<feature type="transmembrane region" description="Helical" evidence="7">
    <location>
        <begin position="42"/>
        <end position="65"/>
    </location>
</feature>
<dbReference type="RefSeq" id="WP_090873183.1">
    <property type="nucleotide sequence ID" value="NZ_FNYE01000043.1"/>
</dbReference>
<feature type="transmembrane region" description="Helical" evidence="7">
    <location>
        <begin position="187"/>
        <end position="212"/>
    </location>
</feature>
<evidence type="ECO:0000256" key="5">
    <source>
        <dbReference type="ARBA" id="ARBA00022989"/>
    </source>
</evidence>
<evidence type="ECO:0000256" key="1">
    <source>
        <dbReference type="ARBA" id="ARBA00004651"/>
    </source>
</evidence>
<dbReference type="Proteomes" id="UP000198866">
    <property type="component" value="Unassembled WGS sequence"/>
</dbReference>
<keyword evidence="11" id="KW-1185">Reference proteome</keyword>
<evidence type="ECO:0000256" key="7">
    <source>
        <dbReference type="RuleBase" id="RU363032"/>
    </source>
</evidence>
<dbReference type="STRING" id="667676.SAMN05192539_104330"/>
<organism evidence="10 11">
    <name type="scientific">Paraburkholderia diazotrophica</name>
    <dbReference type="NCBI Taxonomy" id="667676"/>
    <lineage>
        <taxon>Bacteria</taxon>
        <taxon>Pseudomonadati</taxon>
        <taxon>Pseudomonadota</taxon>
        <taxon>Betaproteobacteria</taxon>
        <taxon>Burkholderiales</taxon>
        <taxon>Burkholderiaceae</taxon>
        <taxon>Paraburkholderia</taxon>
    </lineage>
</organism>
<gene>
    <name evidence="10" type="ORF">SAMN05192539_104330</name>
</gene>
<name>A0A1H7E6D6_9BURK</name>
<evidence type="ECO:0000256" key="6">
    <source>
        <dbReference type="ARBA" id="ARBA00023136"/>
    </source>
</evidence>
<feature type="transmembrane region" description="Helical" evidence="7">
    <location>
        <begin position="293"/>
        <end position="317"/>
    </location>
</feature>
<feature type="transmembrane region" description="Helical" evidence="7">
    <location>
        <begin position="138"/>
        <end position="158"/>
    </location>
</feature>
<accession>A0A1H7E6D6</accession>
<dbReference type="Gene3D" id="1.10.3720.10">
    <property type="entry name" value="MetI-like"/>
    <property type="match status" value="1"/>
</dbReference>
<dbReference type="EMBL" id="FNYE01000043">
    <property type="protein sequence ID" value="SEK09184.1"/>
    <property type="molecule type" value="Genomic_DNA"/>
</dbReference>
<feature type="transmembrane region" description="Helical" evidence="7">
    <location>
        <begin position="104"/>
        <end position="126"/>
    </location>
</feature>
<dbReference type="PANTHER" id="PTHR30193">
    <property type="entry name" value="ABC TRANSPORTER PERMEASE PROTEIN"/>
    <property type="match status" value="1"/>
</dbReference>
<dbReference type="InterPro" id="IPR051393">
    <property type="entry name" value="ABC_transporter_permease"/>
</dbReference>
<dbReference type="PROSITE" id="PS50928">
    <property type="entry name" value="ABC_TM1"/>
    <property type="match status" value="1"/>
</dbReference>
<dbReference type="SUPFAM" id="SSF161098">
    <property type="entry name" value="MetI-like"/>
    <property type="match status" value="1"/>
</dbReference>
<protein>
    <submittedName>
        <fullName evidence="10">Carbohydrate ABC transporter membrane protein 1, CUT1 family</fullName>
    </submittedName>
</protein>
<dbReference type="InterPro" id="IPR000515">
    <property type="entry name" value="MetI-like"/>
</dbReference>
<reference evidence="11" key="1">
    <citation type="submission" date="2016-10" db="EMBL/GenBank/DDBJ databases">
        <authorList>
            <person name="Varghese N."/>
            <person name="Submissions S."/>
        </authorList>
    </citation>
    <scope>NUCLEOTIDE SEQUENCE [LARGE SCALE GENOMIC DNA]</scope>
    <source>
        <strain evidence="11">LMG 26031</strain>
    </source>
</reference>
<dbReference type="InterPro" id="IPR035906">
    <property type="entry name" value="MetI-like_sf"/>
</dbReference>
<evidence type="ECO:0000313" key="10">
    <source>
        <dbReference type="EMBL" id="SEK09184.1"/>
    </source>
</evidence>
<dbReference type="AlphaFoldDB" id="A0A1H7E6D6"/>
<dbReference type="CDD" id="cd06261">
    <property type="entry name" value="TM_PBP2"/>
    <property type="match status" value="1"/>
</dbReference>
<evidence type="ECO:0000256" key="3">
    <source>
        <dbReference type="ARBA" id="ARBA00022475"/>
    </source>
</evidence>
<evidence type="ECO:0000256" key="4">
    <source>
        <dbReference type="ARBA" id="ARBA00022692"/>
    </source>
</evidence>
<evidence type="ECO:0000259" key="9">
    <source>
        <dbReference type="PROSITE" id="PS50928"/>
    </source>
</evidence>
<evidence type="ECO:0000313" key="11">
    <source>
        <dbReference type="Proteomes" id="UP000198866"/>
    </source>
</evidence>
<feature type="transmembrane region" description="Helical" evidence="7">
    <location>
        <begin position="233"/>
        <end position="258"/>
    </location>
</feature>
<feature type="region of interest" description="Disordered" evidence="8">
    <location>
        <begin position="1"/>
        <end position="30"/>
    </location>
</feature>
<dbReference type="PANTHER" id="PTHR30193:SF42">
    <property type="entry name" value="ABC TRANSPORTER PERMEASE PROTEIN"/>
    <property type="match status" value="1"/>
</dbReference>
<sequence>MGTLKSHALPEMATKGSEGSKATKASPVARTRVRPLRRRWQLAAWIALIPMMLTVVFAYLGTMLWTARVSLSNSRTFPSSDFAGFTQYARLFHNDRWLVSLQHIAIYGVCFIVACLVIGTLLAIFIDQRVMAEGVLRTVFLYPYAMSFVATGLVWQWILNPELGAQSLLHKLGFSYARFDWIVDQDWVIYTIVIATVWQASGLVMAVMLAGLRGIDDELWKAARVDGIPRWRVYVSIVIPMLGPSISTAFVLLFVAVVKLFDAVVAMTQGGPGTASEVPAKFIMDYLFGRANIGLASAASIVLLATVLAILAPFLYARSRAALRKEL</sequence>
<keyword evidence="5 7" id="KW-1133">Transmembrane helix</keyword>
<feature type="domain" description="ABC transmembrane type-1" evidence="9">
    <location>
        <begin position="101"/>
        <end position="314"/>
    </location>
</feature>
<comment type="similarity">
    <text evidence="7">Belongs to the binding-protein-dependent transport system permease family.</text>
</comment>
<proteinExistence type="inferred from homology"/>
<comment type="subcellular location">
    <subcellularLocation>
        <location evidence="1 7">Cell membrane</location>
        <topology evidence="1 7">Multi-pass membrane protein</topology>
    </subcellularLocation>
</comment>
<dbReference type="GO" id="GO:0055085">
    <property type="term" value="P:transmembrane transport"/>
    <property type="evidence" value="ECO:0007669"/>
    <property type="project" value="InterPro"/>
</dbReference>
<evidence type="ECO:0000256" key="8">
    <source>
        <dbReference type="SAM" id="MobiDB-lite"/>
    </source>
</evidence>
<dbReference type="OrthoDB" id="9805108at2"/>
<keyword evidence="3" id="KW-1003">Cell membrane</keyword>
<keyword evidence="2 7" id="KW-0813">Transport</keyword>
<dbReference type="GO" id="GO:0005886">
    <property type="term" value="C:plasma membrane"/>
    <property type="evidence" value="ECO:0007669"/>
    <property type="project" value="UniProtKB-SubCell"/>
</dbReference>
<evidence type="ECO:0000256" key="2">
    <source>
        <dbReference type="ARBA" id="ARBA00022448"/>
    </source>
</evidence>